<name>A0A9P7YK86_9HELO</name>
<feature type="compositionally biased region" description="Polar residues" evidence="1">
    <location>
        <begin position="27"/>
        <end position="61"/>
    </location>
</feature>
<proteinExistence type="predicted"/>
<feature type="region of interest" description="Disordered" evidence="1">
    <location>
        <begin position="227"/>
        <end position="253"/>
    </location>
</feature>
<protein>
    <submittedName>
        <fullName evidence="2">Uncharacterized protein</fullName>
    </submittedName>
</protein>
<dbReference type="EMBL" id="MU251444">
    <property type="protein sequence ID" value="KAG9235016.1"/>
    <property type="molecule type" value="Genomic_DNA"/>
</dbReference>
<evidence type="ECO:0000313" key="2">
    <source>
        <dbReference type="EMBL" id="KAG9235016.1"/>
    </source>
</evidence>
<keyword evidence="3" id="KW-1185">Reference proteome</keyword>
<reference evidence="2" key="1">
    <citation type="journal article" date="2021" name="IMA Fungus">
        <title>Genomic characterization of three marine fungi, including Emericellopsis atlantica sp. nov. with signatures of a generalist lifestyle and marine biomass degradation.</title>
        <authorList>
            <person name="Hagestad O.C."/>
            <person name="Hou L."/>
            <person name="Andersen J.H."/>
            <person name="Hansen E.H."/>
            <person name="Altermark B."/>
            <person name="Li C."/>
            <person name="Kuhnert E."/>
            <person name="Cox R.J."/>
            <person name="Crous P.W."/>
            <person name="Spatafora J.W."/>
            <person name="Lail K."/>
            <person name="Amirebrahimi M."/>
            <person name="Lipzen A."/>
            <person name="Pangilinan J."/>
            <person name="Andreopoulos W."/>
            <person name="Hayes R.D."/>
            <person name="Ng V."/>
            <person name="Grigoriev I.V."/>
            <person name="Jackson S.A."/>
            <person name="Sutton T.D.S."/>
            <person name="Dobson A.D.W."/>
            <person name="Rama T."/>
        </authorList>
    </citation>
    <scope>NUCLEOTIDE SEQUENCE</scope>
    <source>
        <strain evidence="2">TRa018bII</strain>
    </source>
</reference>
<sequence length="300" mass="32836">MARARAGQHTGGVLGRSRVGPPYVVTTHESSLNSPLPTHHSTTKPPHNSLLRTQPPLNSRVTSRESRVTTQPPPYYTHESPLHSPLLRTAYHSTPPLNPPSTYHPPLNSPSTYHSLLNLPSHSPSTAQGDKGLVALNKAVRMRPQVKFPAADHGEVFPPSSCVFHGVRTDGAFLAPESDAWDDGSRRTLDPPEIPWTPGILALSHPGGTSRPGRAVDLTMTREDTFVPQGRRPDESDCQTDAVTSPRGVHGHGRCIKPEDEEPCYSGPSYTRTKIDHTAFPFESRPSTFVYLARRGMSEH</sequence>
<feature type="region of interest" description="Disordered" evidence="1">
    <location>
        <begin position="1"/>
        <end position="113"/>
    </location>
</feature>
<accession>A0A9P7YK86</accession>
<evidence type="ECO:0000256" key="1">
    <source>
        <dbReference type="SAM" id="MobiDB-lite"/>
    </source>
</evidence>
<gene>
    <name evidence="2" type="ORF">BJ875DRAFT_530126</name>
</gene>
<comment type="caution">
    <text evidence="2">The sequence shown here is derived from an EMBL/GenBank/DDBJ whole genome shotgun (WGS) entry which is preliminary data.</text>
</comment>
<dbReference type="AlphaFoldDB" id="A0A9P7YK86"/>
<evidence type="ECO:0000313" key="3">
    <source>
        <dbReference type="Proteomes" id="UP000824998"/>
    </source>
</evidence>
<dbReference type="Proteomes" id="UP000824998">
    <property type="component" value="Unassembled WGS sequence"/>
</dbReference>
<organism evidence="2 3">
    <name type="scientific">Amylocarpus encephaloides</name>
    <dbReference type="NCBI Taxonomy" id="45428"/>
    <lineage>
        <taxon>Eukaryota</taxon>
        <taxon>Fungi</taxon>
        <taxon>Dikarya</taxon>
        <taxon>Ascomycota</taxon>
        <taxon>Pezizomycotina</taxon>
        <taxon>Leotiomycetes</taxon>
        <taxon>Helotiales</taxon>
        <taxon>Helotiales incertae sedis</taxon>
        <taxon>Amylocarpus</taxon>
    </lineage>
</organism>